<sequence length="554" mass="60671">MDVDDPMGEGKLTNIDESQTFGEIHVSEFKDNRQIRIAAHSHVVGLGLGPNGEAIDMKGGLVGQKSSREACGIIVDLIEQKKMSGRLRNVTRKAVSGGWTLFTYGKQAAWIFSTTAMLMVLKGGLVGQKSAREACGIIVDLIKQKKMSGRAVLLAGPPGSGKTAIAMAIAQELGDKVPFYPIVASEVYSSEVKKTEMLMEGIRKAISLQIKDTITYYEGEVTEITPIEDTNAGNAYGKTYKHITLTLRSVSNWKKLQIDGELYDSLLKQHVEVGDVIFLDNTNGIVKRKGKSDAYRSTHDIEQDTYVPLPTGTVDKTMEEVKYVTLHSLDQANAEPRGTREGGLSGFLQRALKPKKTEITERLRSEVNKIVNQYIDNGRAVLYPGVLFIDEVHMLDNECFTFLHRALESSHSPVVVFATNRGLSKMRGSDEIVPFGLPPDIIDRLLIIPTRSYPKAEIKRIVSIRAKAEGVELDAESLDKLAEIGFTSSLRYTIQLLTPCKLLAGVSEGGTITAKVIDDVKDLFMDARTSASKLTAKEAEKTAATASKNAESET</sequence>
<proteinExistence type="predicted"/>
<dbReference type="Proteomes" id="UP000887580">
    <property type="component" value="Unplaced"/>
</dbReference>
<reference evidence="2" key="1">
    <citation type="submission" date="2022-11" db="UniProtKB">
        <authorList>
            <consortium name="WormBaseParasite"/>
        </authorList>
    </citation>
    <scope>IDENTIFICATION</scope>
</reference>
<protein>
    <submittedName>
        <fullName evidence="2">RuvB-like helicase</fullName>
    </submittedName>
</protein>
<evidence type="ECO:0000313" key="2">
    <source>
        <dbReference type="WBParaSite" id="PS1159_v2.g6225.t1"/>
    </source>
</evidence>
<dbReference type="WBParaSite" id="PS1159_v2.g6225.t1">
    <property type="protein sequence ID" value="PS1159_v2.g6225.t1"/>
    <property type="gene ID" value="PS1159_v2.g6225"/>
</dbReference>
<accession>A0AC35GLV7</accession>
<name>A0AC35GLV7_9BILA</name>
<organism evidence="1 2">
    <name type="scientific">Panagrolaimus sp. PS1159</name>
    <dbReference type="NCBI Taxonomy" id="55785"/>
    <lineage>
        <taxon>Eukaryota</taxon>
        <taxon>Metazoa</taxon>
        <taxon>Ecdysozoa</taxon>
        <taxon>Nematoda</taxon>
        <taxon>Chromadorea</taxon>
        <taxon>Rhabditida</taxon>
        <taxon>Tylenchina</taxon>
        <taxon>Panagrolaimomorpha</taxon>
        <taxon>Panagrolaimoidea</taxon>
        <taxon>Panagrolaimidae</taxon>
        <taxon>Panagrolaimus</taxon>
    </lineage>
</organism>
<evidence type="ECO:0000313" key="1">
    <source>
        <dbReference type="Proteomes" id="UP000887580"/>
    </source>
</evidence>